<dbReference type="EMBL" id="BARV01019676">
    <property type="protein sequence ID" value="GAI19266.1"/>
    <property type="molecule type" value="Genomic_DNA"/>
</dbReference>
<proteinExistence type="predicted"/>
<evidence type="ECO:0000313" key="1">
    <source>
        <dbReference type="EMBL" id="GAI19266.1"/>
    </source>
</evidence>
<comment type="caution">
    <text evidence="1">The sequence shown here is derived from an EMBL/GenBank/DDBJ whole genome shotgun (WGS) entry which is preliminary data.</text>
</comment>
<protein>
    <submittedName>
        <fullName evidence="1">Uncharacterized protein</fullName>
    </submittedName>
</protein>
<organism evidence="1">
    <name type="scientific">marine sediment metagenome</name>
    <dbReference type="NCBI Taxonomy" id="412755"/>
    <lineage>
        <taxon>unclassified sequences</taxon>
        <taxon>metagenomes</taxon>
        <taxon>ecological metagenomes</taxon>
    </lineage>
</organism>
<feature type="non-terminal residue" evidence="1">
    <location>
        <position position="52"/>
    </location>
</feature>
<dbReference type="AlphaFoldDB" id="X1MMH6"/>
<name>X1MMH6_9ZZZZ</name>
<reference evidence="1" key="1">
    <citation type="journal article" date="2014" name="Front. Microbiol.">
        <title>High frequency of phylogenetically diverse reductive dehalogenase-homologous genes in deep subseafloor sedimentary metagenomes.</title>
        <authorList>
            <person name="Kawai M."/>
            <person name="Futagami T."/>
            <person name="Toyoda A."/>
            <person name="Takaki Y."/>
            <person name="Nishi S."/>
            <person name="Hori S."/>
            <person name="Arai W."/>
            <person name="Tsubouchi T."/>
            <person name="Morono Y."/>
            <person name="Uchiyama I."/>
            <person name="Ito T."/>
            <person name="Fujiyama A."/>
            <person name="Inagaki F."/>
            <person name="Takami H."/>
        </authorList>
    </citation>
    <scope>NUCLEOTIDE SEQUENCE</scope>
    <source>
        <strain evidence="1">Expedition CK06-06</strain>
    </source>
</reference>
<accession>X1MMH6</accession>
<gene>
    <name evidence="1" type="ORF">S06H3_33015</name>
</gene>
<sequence>MFQQQIAKIVTVSFVELRPYFVDIELLGWFSQYPFVSFYGSKWVLKNQALSP</sequence>